<gene>
    <name evidence="2" type="ORF">GCM10009839_56710</name>
</gene>
<sequence>MRKRTLAATAATAACGLVLTVAGQASASTGGVLTVGAAGSGATNVNVGDVLTGPISSNFVFTTSSGKITCTSGKFTATDSTNGAVGTSATESITQLHADAANCTTTISGTTSVVSVEINGTANGKVTDGASPTLHVTNLDEKVTMKTILLTNVVCDFGVTGTNEIDGALSNTTNGVTFTSQAVSKISGSSLCPTTGTFSGGIAPITDTTQSSLKTFVN</sequence>
<accession>A0ABN2UZB4</accession>
<evidence type="ECO:0008006" key="4">
    <source>
        <dbReference type="Google" id="ProtNLM"/>
    </source>
</evidence>
<protein>
    <recommendedName>
        <fullName evidence="4">Secreted protein</fullName>
    </recommendedName>
</protein>
<dbReference type="Proteomes" id="UP001500751">
    <property type="component" value="Unassembled WGS sequence"/>
</dbReference>
<name>A0ABN2UZB4_9ACTN</name>
<comment type="caution">
    <text evidence="2">The sequence shown here is derived from an EMBL/GenBank/DDBJ whole genome shotgun (WGS) entry which is preliminary data.</text>
</comment>
<evidence type="ECO:0000256" key="1">
    <source>
        <dbReference type="SAM" id="SignalP"/>
    </source>
</evidence>
<feature type="chain" id="PRO_5046019756" description="Secreted protein" evidence="1">
    <location>
        <begin position="28"/>
        <end position="218"/>
    </location>
</feature>
<organism evidence="2 3">
    <name type="scientific">Catenulispora yoronensis</name>
    <dbReference type="NCBI Taxonomy" id="450799"/>
    <lineage>
        <taxon>Bacteria</taxon>
        <taxon>Bacillati</taxon>
        <taxon>Actinomycetota</taxon>
        <taxon>Actinomycetes</taxon>
        <taxon>Catenulisporales</taxon>
        <taxon>Catenulisporaceae</taxon>
        <taxon>Catenulispora</taxon>
    </lineage>
</organism>
<evidence type="ECO:0000313" key="2">
    <source>
        <dbReference type="EMBL" id="GAA2045424.1"/>
    </source>
</evidence>
<proteinExistence type="predicted"/>
<reference evidence="3" key="1">
    <citation type="journal article" date="2019" name="Int. J. Syst. Evol. Microbiol.">
        <title>The Global Catalogue of Microorganisms (GCM) 10K type strain sequencing project: providing services to taxonomists for standard genome sequencing and annotation.</title>
        <authorList>
            <consortium name="The Broad Institute Genomics Platform"/>
            <consortium name="The Broad Institute Genome Sequencing Center for Infectious Disease"/>
            <person name="Wu L."/>
            <person name="Ma J."/>
        </authorList>
    </citation>
    <scope>NUCLEOTIDE SEQUENCE [LARGE SCALE GENOMIC DNA]</scope>
    <source>
        <strain evidence="3">JCM 16014</strain>
    </source>
</reference>
<evidence type="ECO:0000313" key="3">
    <source>
        <dbReference type="Proteomes" id="UP001500751"/>
    </source>
</evidence>
<dbReference type="RefSeq" id="WP_344668719.1">
    <property type="nucleotide sequence ID" value="NZ_BAAAQN010000039.1"/>
</dbReference>
<dbReference type="PROSITE" id="PS51257">
    <property type="entry name" value="PROKAR_LIPOPROTEIN"/>
    <property type="match status" value="1"/>
</dbReference>
<dbReference type="EMBL" id="BAAAQN010000039">
    <property type="protein sequence ID" value="GAA2045424.1"/>
    <property type="molecule type" value="Genomic_DNA"/>
</dbReference>
<feature type="signal peptide" evidence="1">
    <location>
        <begin position="1"/>
        <end position="27"/>
    </location>
</feature>
<keyword evidence="1" id="KW-0732">Signal</keyword>
<keyword evidence="3" id="KW-1185">Reference proteome</keyword>